<evidence type="ECO:0000313" key="4">
    <source>
        <dbReference type="Proteomes" id="UP000694520"/>
    </source>
</evidence>
<dbReference type="GO" id="GO:0030334">
    <property type="term" value="P:regulation of cell migration"/>
    <property type="evidence" value="ECO:0007669"/>
    <property type="project" value="TreeGrafter"/>
</dbReference>
<dbReference type="GO" id="GO:0005886">
    <property type="term" value="C:plasma membrane"/>
    <property type="evidence" value="ECO:0007669"/>
    <property type="project" value="TreeGrafter"/>
</dbReference>
<dbReference type="GO" id="GO:0002116">
    <property type="term" value="C:semaphorin receptor complex"/>
    <property type="evidence" value="ECO:0007669"/>
    <property type="project" value="TreeGrafter"/>
</dbReference>
<dbReference type="GO" id="GO:0017154">
    <property type="term" value="F:semaphorin receptor activity"/>
    <property type="evidence" value="ECO:0007669"/>
    <property type="project" value="InterPro"/>
</dbReference>
<dbReference type="GO" id="GO:0007162">
    <property type="term" value="P:negative regulation of cell adhesion"/>
    <property type="evidence" value="ECO:0007669"/>
    <property type="project" value="TreeGrafter"/>
</dbReference>
<dbReference type="AlphaFoldDB" id="A0A8B9YK27"/>
<protein>
    <recommendedName>
        <fullName evidence="2">Plexin cytoplasmic RasGAP domain-containing protein</fullName>
    </recommendedName>
</protein>
<dbReference type="GeneTree" id="ENSGT01150000286928"/>
<dbReference type="Proteomes" id="UP000694520">
    <property type="component" value="Chromosome 22"/>
</dbReference>
<dbReference type="Gene3D" id="1.10.506.10">
    <property type="entry name" value="GTPase Activation - p120gap, domain 1"/>
    <property type="match status" value="1"/>
</dbReference>
<reference evidence="3" key="1">
    <citation type="submission" date="2019-05" db="EMBL/GenBank/DDBJ databases">
        <authorList>
            <person name="Zhang S."/>
            <person name="Liu J."/>
        </authorList>
    </citation>
    <scope>NUCLEOTIDE SEQUENCE [LARGE SCALE GENOMIC DNA]</scope>
</reference>
<reference evidence="3" key="3">
    <citation type="submission" date="2025-09" db="UniProtKB">
        <authorList>
            <consortium name="Ensembl"/>
        </authorList>
    </citation>
    <scope>IDENTIFICATION</scope>
</reference>
<dbReference type="InterPro" id="IPR008936">
    <property type="entry name" value="Rho_GTPase_activation_prot"/>
</dbReference>
<dbReference type="GO" id="GO:0008360">
    <property type="term" value="P:regulation of cell shape"/>
    <property type="evidence" value="ECO:0007669"/>
    <property type="project" value="TreeGrafter"/>
</dbReference>
<dbReference type="Pfam" id="PF08337">
    <property type="entry name" value="Plexin_cytopl"/>
    <property type="match status" value="1"/>
</dbReference>
<dbReference type="GO" id="GO:0043542">
    <property type="term" value="P:endothelial cell migration"/>
    <property type="evidence" value="ECO:0007669"/>
    <property type="project" value="TreeGrafter"/>
</dbReference>
<dbReference type="PANTHER" id="PTHR22625">
    <property type="entry name" value="PLEXIN"/>
    <property type="match status" value="1"/>
</dbReference>
<dbReference type="PANTHER" id="PTHR22625:SF7">
    <property type="entry name" value="PLEXIN-D1"/>
    <property type="match status" value="1"/>
</dbReference>
<dbReference type="InterPro" id="IPR013548">
    <property type="entry name" value="Plexin_cytoplasmic_RasGAP_dom"/>
</dbReference>
<dbReference type="InterPro" id="IPR031148">
    <property type="entry name" value="Plexin"/>
</dbReference>
<accession>A0A8B9YK27</accession>
<organism evidence="3 4">
    <name type="scientific">Bos mutus grunniens</name>
    <name type="common">Wild yak</name>
    <name type="synonym">Bos grunniens</name>
    <dbReference type="NCBI Taxonomy" id="30521"/>
    <lineage>
        <taxon>Eukaryota</taxon>
        <taxon>Metazoa</taxon>
        <taxon>Chordata</taxon>
        <taxon>Craniata</taxon>
        <taxon>Vertebrata</taxon>
        <taxon>Euteleostomi</taxon>
        <taxon>Mammalia</taxon>
        <taxon>Eutheria</taxon>
        <taxon>Laurasiatheria</taxon>
        <taxon>Artiodactyla</taxon>
        <taxon>Ruminantia</taxon>
        <taxon>Pecora</taxon>
        <taxon>Bovidae</taxon>
        <taxon>Bovinae</taxon>
        <taxon>Bos</taxon>
    </lineage>
</organism>
<keyword evidence="4" id="KW-1185">Reference proteome</keyword>
<sequence>MRVSRALALSCLSVHFCLLSTRLFGSPHLSGFLSPAFCLRFSFAHSLSPGSWVLFIYRVCFPLAVKDLDTEKYFHLVLPTDELAEPKKSHRQSHRKKVLPEIYLTRLLSTKGTLQKFLDDLFKAILSIREDKPPLAVKYFFDFLEEQAEKRGISDPDTLHIWKTNSLPLRFWVNILKNPQFVFDIEKTDHIDACLSVIAQAFIDACSISDLQLGKVSCCGQAAQCCGASGLSGRATGGAQMWGEWGHQTGVLQETGTHSHKLQGCSCLSCAQHQLPNLQALEPGGEKPGGHGKRMWSDVASATSQAPGDSPDGQEPPGGH</sequence>
<dbReference type="SUPFAM" id="SSF48350">
    <property type="entry name" value="GTPase activation domain, GAP"/>
    <property type="match status" value="1"/>
</dbReference>
<dbReference type="Gene3D" id="3.10.20.90">
    <property type="entry name" value="Phosphatidylinositol 3-kinase Catalytic Subunit, Chain A, domain 1"/>
    <property type="match status" value="1"/>
</dbReference>
<dbReference type="Ensembl" id="ENSBGRT00000045141.1">
    <property type="protein sequence ID" value="ENSBGRP00000038928.1"/>
    <property type="gene ID" value="ENSBGRG00000024462.1"/>
</dbReference>
<name>A0A8B9YK27_BOSMU</name>
<evidence type="ECO:0000313" key="3">
    <source>
        <dbReference type="Ensembl" id="ENSBGRP00000038928.1"/>
    </source>
</evidence>
<dbReference type="GO" id="GO:0050772">
    <property type="term" value="P:positive regulation of axonogenesis"/>
    <property type="evidence" value="ECO:0007669"/>
    <property type="project" value="TreeGrafter"/>
</dbReference>
<feature type="domain" description="Plexin cytoplasmic RasGAP" evidence="2">
    <location>
        <begin position="69"/>
        <end position="217"/>
    </location>
</feature>
<feature type="region of interest" description="Disordered" evidence="1">
    <location>
        <begin position="279"/>
        <end position="320"/>
    </location>
</feature>
<evidence type="ECO:0000256" key="1">
    <source>
        <dbReference type="SAM" id="MobiDB-lite"/>
    </source>
</evidence>
<proteinExistence type="predicted"/>
<evidence type="ECO:0000259" key="2">
    <source>
        <dbReference type="Pfam" id="PF08337"/>
    </source>
</evidence>
<reference evidence="3" key="2">
    <citation type="submission" date="2025-08" db="UniProtKB">
        <authorList>
            <consortium name="Ensembl"/>
        </authorList>
    </citation>
    <scope>IDENTIFICATION</scope>
</reference>